<dbReference type="Proteomes" id="UP000886595">
    <property type="component" value="Unassembled WGS sequence"/>
</dbReference>
<feature type="compositionally biased region" description="Basic and acidic residues" evidence="1">
    <location>
        <begin position="200"/>
        <end position="214"/>
    </location>
</feature>
<feature type="region of interest" description="Disordered" evidence="1">
    <location>
        <begin position="185"/>
        <end position="220"/>
    </location>
</feature>
<evidence type="ECO:0000313" key="2">
    <source>
        <dbReference type="EMBL" id="KAG2250442.1"/>
    </source>
</evidence>
<evidence type="ECO:0000313" key="3">
    <source>
        <dbReference type="Proteomes" id="UP000886595"/>
    </source>
</evidence>
<name>A0A8X7TQD2_BRACI</name>
<dbReference type="EMBL" id="JAAMPC010000016">
    <property type="protein sequence ID" value="KAG2250442.1"/>
    <property type="molecule type" value="Genomic_DNA"/>
</dbReference>
<keyword evidence="3" id="KW-1185">Reference proteome</keyword>
<reference evidence="2 3" key="1">
    <citation type="submission" date="2020-02" db="EMBL/GenBank/DDBJ databases">
        <authorList>
            <person name="Ma Q."/>
            <person name="Huang Y."/>
            <person name="Song X."/>
            <person name="Pei D."/>
        </authorList>
    </citation>
    <scope>NUCLEOTIDE SEQUENCE [LARGE SCALE GENOMIC DNA]</scope>
    <source>
        <strain evidence="2">Sxm20200214</strain>
        <tissue evidence="2">Leaf</tissue>
    </source>
</reference>
<dbReference type="OrthoDB" id="10456204at2759"/>
<proteinExistence type="predicted"/>
<dbReference type="AlphaFoldDB" id="A0A8X7TQD2"/>
<accession>A0A8X7TQD2</accession>
<gene>
    <name evidence="2" type="ORF">Bca52824_080578</name>
</gene>
<sequence length="287" mass="32219">MVSLSFVATRQKTCILDFSVFSLSNLGDSDVNLVVCLEPRRLCPEPRLLSVEPRRISVEPHRLSLENLGVSLSKISASLSQLGSRLCPEPGRLSIVSSLSRTSSSLWNLVSISLSLKTTIKAYVFQCTYEKSQQPITENPYQPVPREPYQSVRREPTVEVSASEASIFGPQWTEDGNDDDKVLSKRRKLDDQSSTSVPVSHKEEEAMARPEGVKAAKAKGKKPVRKQATLEAEEMEFQSFWEIRQKDFALKSTLNKQKLLERLVAKSEPLSELEMQLKIKLLTELLA</sequence>
<organism evidence="2 3">
    <name type="scientific">Brassica carinata</name>
    <name type="common">Ethiopian mustard</name>
    <name type="synonym">Abyssinian cabbage</name>
    <dbReference type="NCBI Taxonomy" id="52824"/>
    <lineage>
        <taxon>Eukaryota</taxon>
        <taxon>Viridiplantae</taxon>
        <taxon>Streptophyta</taxon>
        <taxon>Embryophyta</taxon>
        <taxon>Tracheophyta</taxon>
        <taxon>Spermatophyta</taxon>
        <taxon>Magnoliopsida</taxon>
        <taxon>eudicotyledons</taxon>
        <taxon>Gunneridae</taxon>
        <taxon>Pentapetalae</taxon>
        <taxon>rosids</taxon>
        <taxon>malvids</taxon>
        <taxon>Brassicales</taxon>
        <taxon>Brassicaceae</taxon>
        <taxon>Brassiceae</taxon>
        <taxon>Brassica</taxon>
    </lineage>
</organism>
<protein>
    <submittedName>
        <fullName evidence="2">Uncharacterized protein</fullName>
    </submittedName>
</protein>
<evidence type="ECO:0000256" key="1">
    <source>
        <dbReference type="SAM" id="MobiDB-lite"/>
    </source>
</evidence>
<comment type="caution">
    <text evidence="2">The sequence shown here is derived from an EMBL/GenBank/DDBJ whole genome shotgun (WGS) entry which is preliminary data.</text>
</comment>